<organism evidence="1 2">
    <name type="scientific">Candidatus Segetimicrobium genomatis</name>
    <dbReference type="NCBI Taxonomy" id="2569760"/>
    <lineage>
        <taxon>Bacteria</taxon>
        <taxon>Bacillati</taxon>
        <taxon>Candidatus Sysuimicrobiota</taxon>
        <taxon>Candidatus Sysuimicrobiia</taxon>
        <taxon>Candidatus Sysuimicrobiales</taxon>
        <taxon>Candidatus Segetimicrobiaceae</taxon>
        <taxon>Candidatus Segetimicrobium</taxon>
    </lineage>
</organism>
<accession>A0A537J0S2</accession>
<dbReference type="InterPro" id="IPR011990">
    <property type="entry name" value="TPR-like_helical_dom_sf"/>
</dbReference>
<dbReference type="SUPFAM" id="SSF48452">
    <property type="entry name" value="TPR-like"/>
    <property type="match status" value="1"/>
</dbReference>
<dbReference type="EMBL" id="VBAO01000483">
    <property type="protein sequence ID" value="TMI77164.1"/>
    <property type="molecule type" value="Genomic_DNA"/>
</dbReference>
<proteinExistence type="predicted"/>
<protein>
    <recommendedName>
        <fullName evidence="3">Tetratricopeptide repeat protein</fullName>
    </recommendedName>
</protein>
<sequence length="162" mass="17389">MAALARLEGDEERATSLYMESLTLRQELGDRQGVAMEQLNLGFMAFHKGDDDSAGRLFAESLRSSHERGDKYIMPPNLVGLAGIAMKSGDPARAARLLGSADACLESAGLVLDPDDALEYDRIAGAVRDKLGSDAMKVMLNEGRAMKIDHAIGYALEAMGKT</sequence>
<dbReference type="AlphaFoldDB" id="A0A537J0S2"/>
<evidence type="ECO:0008006" key="3">
    <source>
        <dbReference type="Google" id="ProtNLM"/>
    </source>
</evidence>
<evidence type="ECO:0000313" key="1">
    <source>
        <dbReference type="EMBL" id="TMI77164.1"/>
    </source>
</evidence>
<evidence type="ECO:0000313" key="2">
    <source>
        <dbReference type="Proteomes" id="UP000320048"/>
    </source>
</evidence>
<name>A0A537J0S2_9BACT</name>
<dbReference type="Gene3D" id="1.25.40.10">
    <property type="entry name" value="Tetratricopeptide repeat domain"/>
    <property type="match status" value="1"/>
</dbReference>
<reference evidence="1 2" key="1">
    <citation type="journal article" date="2019" name="Nat. Microbiol.">
        <title>Mediterranean grassland soil C-N compound turnover is dependent on rainfall and depth, and is mediated by genomically divergent microorganisms.</title>
        <authorList>
            <person name="Diamond S."/>
            <person name="Andeer P.F."/>
            <person name="Li Z."/>
            <person name="Crits-Christoph A."/>
            <person name="Burstein D."/>
            <person name="Anantharaman K."/>
            <person name="Lane K.R."/>
            <person name="Thomas B.C."/>
            <person name="Pan C."/>
            <person name="Northen T.R."/>
            <person name="Banfield J.F."/>
        </authorList>
    </citation>
    <scope>NUCLEOTIDE SEQUENCE [LARGE SCALE GENOMIC DNA]</scope>
    <source>
        <strain evidence="1">NP_7</strain>
    </source>
</reference>
<comment type="caution">
    <text evidence="1">The sequence shown here is derived from an EMBL/GenBank/DDBJ whole genome shotgun (WGS) entry which is preliminary data.</text>
</comment>
<gene>
    <name evidence="1" type="ORF">E6H04_14490</name>
</gene>
<dbReference type="Proteomes" id="UP000320048">
    <property type="component" value="Unassembled WGS sequence"/>
</dbReference>